<proteinExistence type="predicted"/>
<organism evidence="6 7">
    <name type="scientific">Striga hermonthica</name>
    <name type="common">Purple witchweed</name>
    <name type="synonym">Buchnera hermonthica</name>
    <dbReference type="NCBI Taxonomy" id="68872"/>
    <lineage>
        <taxon>Eukaryota</taxon>
        <taxon>Viridiplantae</taxon>
        <taxon>Streptophyta</taxon>
        <taxon>Embryophyta</taxon>
        <taxon>Tracheophyta</taxon>
        <taxon>Spermatophyta</taxon>
        <taxon>Magnoliopsida</taxon>
        <taxon>eudicotyledons</taxon>
        <taxon>Gunneridae</taxon>
        <taxon>Pentapetalae</taxon>
        <taxon>asterids</taxon>
        <taxon>lamiids</taxon>
        <taxon>Lamiales</taxon>
        <taxon>Orobanchaceae</taxon>
        <taxon>Buchnereae</taxon>
        <taxon>Striga</taxon>
    </lineage>
</organism>
<keyword evidence="1" id="KW-0479">Metal-binding</keyword>
<accession>A0A9N7NVU1</accession>
<dbReference type="PANTHER" id="PTHR31973">
    <property type="entry name" value="POLYPROTEIN, PUTATIVE-RELATED"/>
    <property type="match status" value="1"/>
</dbReference>
<evidence type="ECO:0000313" key="6">
    <source>
        <dbReference type="EMBL" id="CAA0839026.1"/>
    </source>
</evidence>
<dbReference type="AlphaFoldDB" id="A0A9N7NVU1"/>
<comment type="caution">
    <text evidence="6">The sequence shown here is derived from an EMBL/GenBank/DDBJ whole genome shotgun (WGS) entry which is preliminary data.</text>
</comment>
<keyword evidence="2 4" id="KW-0863">Zinc-finger</keyword>
<evidence type="ECO:0000256" key="1">
    <source>
        <dbReference type="ARBA" id="ARBA00022723"/>
    </source>
</evidence>
<dbReference type="Proteomes" id="UP001153555">
    <property type="component" value="Unassembled WGS sequence"/>
</dbReference>
<evidence type="ECO:0000259" key="5">
    <source>
        <dbReference type="PROSITE" id="PS50966"/>
    </source>
</evidence>
<dbReference type="InterPro" id="IPR004332">
    <property type="entry name" value="Transposase_MuDR"/>
</dbReference>
<feature type="domain" description="SWIM-type" evidence="5">
    <location>
        <begin position="322"/>
        <end position="354"/>
    </location>
</feature>
<evidence type="ECO:0000256" key="3">
    <source>
        <dbReference type="ARBA" id="ARBA00022833"/>
    </source>
</evidence>
<name>A0A9N7NVU1_STRHE</name>
<dbReference type="InterPro" id="IPR006564">
    <property type="entry name" value="Znf_PMZ"/>
</dbReference>
<dbReference type="EMBL" id="CACSLK010031421">
    <property type="protein sequence ID" value="CAA0839026.1"/>
    <property type="molecule type" value="Genomic_DNA"/>
</dbReference>
<reference evidence="6" key="1">
    <citation type="submission" date="2019-12" db="EMBL/GenBank/DDBJ databases">
        <authorList>
            <person name="Scholes J."/>
        </authorList>
    </citation>
    <scope>NUCLEOTIDE SEQUENCE</scope>
</reference>
<keyword evidence="3" id="KW-0862">Zinc</keyword>
<evidence type="ECO:0000313" key="7">
    <source>
        <dbReference type="Proteomes" id="UP001153555"/>
    </source>
</evidence>
<gene>
    <name evidence="6" type="ORF">SHERM_05597</name>
</gene>
<dbReference type="PANTHER" id="PTHR31973:SF195">
    <property type="entry name" value="MUDR FAMILY TRANSPOSASE"/>
    <property type="match status" value="1"/>
</dbReference>
<dbReference type="Pfam" id="PF04434">
    <property type="entry name" value="SWIM"/>
    <property type="match status" value="1"/>
</dbReference>
<dbReference type="InterPro" id="IPR007527">
    <property type="entry name" value="Znf_SWIM"/>
</dbReference>
<evidence type="ECO:0000256" key="2">
    <source>
        <dbReference type="ARBA" id="ARBA00022771"/>
    </source>
</evidence>
<dbReference type="OrthoDB" id="692704at2759"/>
<evidence type="ECO:0000256" key="4">
    <source>
        <dbReference type="PROSITE-ProRule" id="PRU00325"/>
    </source>
</evidence>
<dbReference type="PROSITE" id="PS50966">
    <property type="entry name" value="ZF_SWIM"/>
    <property type="match status" value="1"/>
</dbReference>
<dbReference type="GO" id="GO:0008270">
    <property type="term" value="F:zinc ion binding"/>
    <property type="evidence" value="ECO:0007669"/>
    <property type="project" value="UniProtKB-KW"/>
</dbReference>
<dbReference type="SMART" id="SM00575">
    <property type="entry name" value="ZnF_PMZ"/>
    <property type="match status" value="1"/>
</dbReference>
<dbReference type="Pfam" id="PF03108">
    <property type="entry name" value="DBD_Tnp_Mut"/>
    <property type="match status" value="1"/>
</dbReference>
<keyword evidence="7" id="KW-1185">Reference proteome</keyword>
<sequence>MVGVAGYPHIEIDDDGEVIPVDDLIPEERVIGYGSDNPKFNLGARFPDMDKFRLAVTQYAMNEEFELHVAKTTKDRYDGYCKGADDCAWHVHGRSEVKGGKTIIVTAWTEGHTCTSSMRRKITTPSAKWVASRQFLFLRGHLIWDRRICKSSCRMITEQRECFKHLMDNYAKRKRPNTDNMYPAARSYRKEVHEHHHIAIVKSDLDTKEWLEQHHKLKWFRSGFNLAIKCDYVTNNVAEVFNKWIKVIKDLPVCELADKLREMIMVLWHKRRKIGQRLQGKILPAIIHILKAQTRGLSHLNVVQGDNYAAQVVDMSAANIRHVVKAYLHECTCEEWQHTGKPCQHALALITQQPFRDVMMENFVNDYYSVERFKNAYKRIIEPLPDR</sequence>
<protein>
    <recommendedName>
        <fullName evidence="5">SWIM-type domain-containing protein</fullName>
    </recommendedName>
</protein>